<feature type="domain" description="FERM" evidence="4">
    <location>
        <begin position="188"/>
        <end position="520"/>
    </location>
</feature>
<evidence type="ECO:0000259" key="5">
    <source>
        <dbReference type="PROSITE" id="PS50945"/>
    </source>
</evidence>
<dbReference type="InterPro" id="IPR015224">
    <property type="entry name" value="Talin_cent"/>
</dbReference>
<dbReference type="Gene3D" id="1.20.80.10">
    <property type="match status" value="1"/>
</dbReference>
<dbReference type="InterPro" id="IPR019748">
    <property type="entry name" value="FERM_central"/>
</dbReference>
<dbReference type="InterPro" id="IPR000299">
    <property type="entry name" value="FERM_domain"/>
</dbReference>
<dbReference type="InterPro" id="IPR054060">
    <property type="entry name" value="TLN1-like_RS"/>
</dbReference>
<dbReference type="Gene3D" id="1.20.1420.10">
    <property type="entry name" value="Talin, central domain"/>
    <property type="match status" value="7"/>
</dbReference>
<accession>A0ABN7SDT6</accession>
<dbReference type="Pfam" id="PF21865">
    <property type="entry name" value="TLN1-like_RS"/>
    <property type="match status" value="1"/>
</dbReference>
<dbReference type="InterPro" id="IPR054082">
    <property type="entry name" value="Talin_IBS2B"/>
</dbReference>
<dbReference type="EMBL" id="OU015569">
    <property type="protein sequence ID" value="CAG5096044.1"/>
    <property type="molecule type" value="Genomic_DNA"/>
</dbReference>
<evidence type="ECO:0000313" key="6">
    <source>
        <dbReference type="EMBL" id="CAG5096044.1"/>
    </source>
</evidence>
<dbReference type="Pfam" id="PF00373">
    <property type="entry name" value="FERM_M"/>
    <property type="match status" value="1"/>
</dbReference>
<dbReference type="SUPFAM" id="SSF50729">
    <property type="entry name" value="PH domain-like"/>
    <property type="match status" value="1"/>
</dbReference>
<dbReference type="Gene3D" id="1.20.120.230">
    <property type="entry name" value="Alpha-catenin/vinculin-like"/>
    <property type="match status" value="4"/>
</dbReference>
<keyword evidence="7" id="KW-1185">Reference proteome</keyword>
<evidence type="ECO:0000256" key="3">
    <source>
        <dbReference type="SAM" id="MobiDB-lite"/>
    </source>
</evidence>
<dbReference type="CDD" id="cd14473">
    <property type="entry name" value="FERM_B-lobe"/>
    <property type="match status" value="1"/>
</dbReference>
<organism evidence="6 7">
    <name type="scientific">Oikopleura dioica</name>
    <name type="common">Tunicate</name>
    <dbReference type="NCBI Taxonomy" id="34765"/>
    <lineage>
        <taxon>Eukaryota</taxon>
        <taxon>Metazoa</taxon>
        <taxon>Chordata</taxon>
        <taxon>Tunicata</taxon>
        <taxon>Appendicularia</taxon>
        <taxon>Copelata</taxon>
        <taxon>Oikopleuridae</taxon>
        <taxon>Oikopleura</taxon>
    </lineage>
</organism>
<dbReference type="InterPro" id="IPR035964">
    <property type="entry name" value="I/LWEQ_dom_sf"/>
</dbReference>
<dbReference type="InterPro" id="IPR036723">
    <property type="entry name" value="Alpha-catenin/vinculin-like_sf"/>
</dbReference>
<keyword evidence="2" id="KW-0963">Cytoplasm</keyword>
<dbReference type="InterPro" id="IPR011993">
    <property type="entry name" value="PH-like_dom_sf"/>
</dbReference>
<dbReference type="Proteomes" id="UP001158576">
    <property type="component" value="Chromosome XSR"/>
</dbReference>
<dbReference type="Pfam" id="PF21692">
    <property type="entry name" value="Talin_R4"/>
    <property type="match status" value="1"/>
</dbReference>
<dbReference type="Gene3D" id="1.20.1410.10">
    <property type="entry name" value="I/LWEQ domain"/>
    <property type="match status" value="1"/>
</dbReference>
<feature type="domain" description="I/LWEQ" evidence="5">
    <location>
        <begin position="2390"/>
        <end position="2631"/>
    </location>
</feature>
<dbReference type="PANTHER" id="PTHR19981:SF1">
    <property type="entry name" value="RHEA, ISOFORM B"/>
    <property type="match status" value="1"/>
</dbReference>
<comment type="subcellular location">
    <subcellularLocation>
        <location evidence="1">Cytoplasm</location>
    </subcellularLocation>
</comment>
<dbReference type="SMART" id="SM00307">
    <property type="entry name" value="ILWEQ"/>
    <property type="match status" value="1"/>
</dbReference>
<evidence type="ECO:0000256" key="2">
    <source>
        <dbReference type="ARBA" id="ARBA00022490"/>
    </source>
</evidence>
<dbReference type="InterPro" id="IPR002558">
    <property type="entry name" value="ILWEQ_dom"/>
</dbReference>
<dbReference type="SUPFAM" id="SSF109880">
    <property type="entry name" value="A middle domain of Talin 1"/>
    <property type="match status" value="1"/>
</dbReference>
<dbReference type="SUPFAM" id="SSF109885">
    <property type="entry name" value="I/LWEQ domain"/>
    <property type="match status" value="5"/>
</dbReference>
<feature type="compositionally biased region" description="Basic and acidic residues" evidence="3">
    <location>
        <begin position="2616"/>
        <end position="2633"/>
    </location>
</feature>
<proteinExistence type="predicted"/>
<dbReference type="SMART" id="SM00295">
    <property type="entry name" value="B41"/>
    <property type="match status" value="1"/>
</dbReference>
<dbReference type="InterPro" id="IPR014352">
    <property type="entry name" value="FERM/acyl-CoA-bd_prot_sf"/>
</dbReference>
<evidence type="ECO:0000313" key="7">
    <source>
        <dbReference type="Proteomes" id="UP001158576"/>
    </source>
</evidence>
<evidence type="ECO:0000256" key="1">
    <source>
        <dbReference type="ARBA" id="ARBA00004496"/>
    </source>
</evidence>
<dbReference type="InterPro" id="IPR049108">
    <property type="entry name" value="Talin_R4"/>
</dbReference>
<sequence>MRITVDIGIQAQPKIAPKKFRFIKNFELDSSRETSICIETIRSACIDQLRRNGADPEECQYFEDVANKRRFGLWLLDDLSEELSYMMNFNGDDIFPLQLPGKWLDDKMTLDNLLIHDGYKLLFKNKIERLPIKTLNDTKNEDQINALKETAAVKKYSAKTDISTLKTMNSTMNSTMNRSQYNTMKSNQTMNRSRIDSTMSRSGLHDGTAHKNKETIVTKSKNKLKKMADRNYTKLQSKLITDDKIEWLNPSETLASELYRYRELLNMFNENEHNQIEPVVVLRRRYFFSDANVEERDPTQLSLLYKQCVKSVISGEYSVTREKALQLAGYQAKADRGRYSNATKQDDKKEFVSEFIPAEIISKGKVNKLYAEIMKEWENEQIGIEKQDSQEEEEAQNFQLKWKKQYIKVCRSMPTYGVTCFLVKEKERGKNRMKPRLLGISKTSVIRLTEDKEIEFEYPLESIKNWAAGTNNVTLNFGDYKGLEGLDASSSTYSVKTKADESEKIIALINGYIQIILEQRKGGDKFDDGSANWQKPHIANNAPSKAKTYSEGQKAQAGVRGEPAIPGISYTGHDPKQIVKGELQGAKRAIMNPNDPNLPQAKQSRLIPFHTTVQQNLDELPEIQMKVMRAVERADSDDYSDEDIEFNKHKINAHCEKVAESTAQIVNKFPNDNDQSLAPAVDGLVSELKELPEPIRALAALSLPDEEKSGSILNAANDLLQAVSKLLKSSQETDQDLSAKKRSIQSAAIEVSEALGDVLNCVRSSSDDSGQRLVELASKVPFATQELVKNVQEVIQSKSDADLSDINSPESKLIVAATKTAHAASQLVTVAKVTAPTIHDTGCQKQLTDAMKDVSYAINNLVMETDWLESNDRNKLKDATGKVSLALEALINHMKKIVTPSTSAEKYSDLSGQAQNLPNIHDPEERIAAVKDLAQQYVGKGGLVHALKLEGDDATDSNKRDRLHAAAKNLMQATQGVVEAARSMNQNAGSGDLDQAARELAEATEAGIRLREKRATAKSLIDAAKHAASAATQMVAPVRAGTRSNNNAIQANNLNIHNKAMQKQVPELIKATKQLEEKPESSIALNELVEAAKKFAPPAQRTVGASKSAQPTVTDPSAKALLRNATEKLATAINKLVASSQRAAELCESSPLDNACDKVGDVVKELGKMRQDAENGRLKLGRVPAHNEDLELGKAVKQSIAVVPQVLSAAANSDETALNGAATAASDAAVQLKDSVKYTIANESAVNADTVDTIKCGHQVADSIQRLLFLCRDERENDSPDKKNKLLDMAKELTSALSDMFNCIPGQREIEDSHRMMKTATDKFDQLADRSQPVGTYSAAARDLKIAAEDTNQAAGNVVGAASGELQDVVLASQEYAQDYERLVEAGIKVASHTTGSDRQDVIDEMREVSAASSKLLNASKDIATDMGNSGYRIALSSAAKGVTDAINDLISKCVAAAPGQASCESAIRKLNNAKAALNSDILPTGAKKDYFAILNDIITEHSRSLGNSMKSLYQHAKEQNSEAFSQDVDATTNTLLKLTDEASAAAYIVGVSDQGSIPGKEGVVDQVRFQECSKGLFQALDDIAYDSSQDKLMAAVTAVAKQTTNLCSMCATAADKVNRPEQRNQFKQGARELGQATTDLVAKFRSYSQDPNEDRMGDIGSASVQLKQVTNNLSDFASSPEFSNVAPQLSSEAKEAQSPIIDAGKTMLDGGSEMIDILKNYIQNPKMGVEVSLHAASRKVSESIKKMIQAIREAAPGQKECDEAISSINDAFRELNNASMDAMSHGLDGETFPGTFQSHTKELNHLMSELDSSISPVAKAAKSEAVDLGRGVTQMASLVGNISLSTVSAASKLPISKQDDLISYAKTVLENLLQLVYSAKESGGNPKIKTAHSEVDKACTMLRETIVEFQEEINVSPASTANNLINVVEQSVNGLTNTADITKLSQNQLQTNLTKECRELAQISQSVSTASPADIPELQKDSVAIFQRLCSVSTHAHKIADSEVAANSIQGKTRTCGSSLIDMINASLIYSEDPSDSNKRDLHEKCRRVADAVKGIMEVLSVSSASAKATQKLTSKIDSIRQDVETDILFAQSGTLALDIGESFMFEDLMCEVAKFSRMLTEDIRSLVQAVESSDNSQLTQACESSGESINRLTDTIRATSKFIAKEGPDAQVALLNVTKGLVAALSELINATRVINGQFSEENVGKLKSSSTETVRNVTRLIQTVQVIREDQSRGPAELMASISAIENFSAKLKHENVQVVQGGSPEPEAVIAATKPLTMAASRAVAVGKKGNTTEIISLCSVSVDVVDGLVRSVVTNASVTPSEKLRSELLDESFNIIGDYKCALTALHDRLVNADVALESDISHYSQRVATGIARLSKTALRLKGDDWEDPNDPNVIAEKELLRAANAIEAAASKLSNLTPRKEANSKADENLNFDEQILDAAKSIALATKLLVQKASTAQKELVLEGRLQVTGVSKDKTGQFSQGLVSAAQMVARETGSMCEAANDLVKGEASEEKLEAAAQGVSTATGQLLIACKVKAEPDSEAMKRLDQAGAGVRKAAENLVKASTAARENKNEEMATNFQNKSDFQVKREELKARERLLKAKREMEAAEAALRHANEERYRRQTAEEEEQANQE</sequence>
<gene>
    <name evidence="6" type="ORF">OKIOD_LOCUS6012</name>
</gene>
<dbReference type="PANTHER" id="PTHR19981">
    <property type="entry name" value="TALIN"/>
    <property type="match status" value="1"/>
</dbReference>
<dbReference type="InterPro" id="IPR035963">
    <property type="entry name" value="FERM_2"/>
</dbReference>
<name>A0ABN7SDT6_OIKDI</name>
<dbReference type="InterPro" id="IPR019749">
    <property type="entry name" value="Band_41_domain"/>
</dbReference>
<dbReference type="InterPro" id="IPR036476">
    <property type="entry name" value="Talin_cent_sf"/>
</dbReference>
<evidence type="ECO:0000259" key="4">
    <source>
        <dbReference type="PROSITE" id="PS50057"/>
    </source>
</evidence>
<dbReference type="Pfam" id="PF09141">
    <property type="entry name" value="Talin_middle"/>
    <property type="match status" value="1"/>
</dbReference>
<reference evidence="6 7" key="1">
    <citation type="submission" date="2021-04" db="EMBL/GenBank/DDBJ databases">
        <authorList>
            <person name="Bliznina A."/>
        </authorList>
    </citation>
    <scope>NUCLEOTIDE SEQUENCE [LARGE SCALE GENOMIC DNA]</scope>
</reference>
<dbReference type="CDD" id="cd10569">
    <property type="entry name" value="FERM_C_Talin"/>
    <property type="match status" value="1"/>
</dbReference>
<dbReference type="Gene3D" id="2.30.29.30">
    <property type="entry name" value="Pleckstrin-homology domain (PH domain)/Phosphotyrosine-binding domain (PTB)"/>
    <property type="match status" value="1"/>
</dbReference>
<dbReference type="SUPFAM" id="SSF47220">
    <property type="entry name" value="alpha-catenin/vinculin-like"/>
    <property type="match status" value="2"/>
</dbReference>
<dbReference type="SUPFAM" id="SSF47031">
    <property type="entry name" value="Second domain of FERM"/>
    <property type="match status" value="1"/>
</dbReference>
<dbReference type="Pfam" id="PF21896">
    <property type="entry name" value="Talin_IBS2B"/>
    <property type="match status" value="2"/>
</dbReference>
<dbReference type="PROSITE" id="PS50057">
    <property type="entry name" value="FERM_3"/>
    <property type="match status" value="1"/>
</dbReference>
<protein>
    <submittedName>
        <fullName evidence="6">Oidioi.mRNA.OKI2018_I69.XSR.g14454.t1.cds</fullName>
    </submittedName>
</protein>
<dbReference type="Pfam" id="PF01608">
    <property type="entry name" value="I_LWEQ"/>
    <property type="match status" value="1"/>
</dbReference>
<feature type="region of interest" description="Disordered" evidence="3">
    <location>
        <begin position="2616"/>
        <end position="2642"/>
    </location>
</feature>
<dbReference type="PROSITE" id="PS50945">
    <property type="entry name" value="I_LWEQ"/>
    <property type="match status" value="1"/>
</dbReference>